<comment type="caution">
    <text evidence="1">The sequence shown here is derived from an EMBL/GenBank/DDBJ whole genome shotgun (WGS) entry which is preliminary data.</text>
</comment>
<evidence type="ECO:0000313" key="1">
    <source>
        <dbReference type="EMBL" id="PTI49711.1"/>
    </source>
</evidence>
<dbReference type="EMBL" id="PZEV01000053">
    <property type="protein sequence ID" value="PTI49711.1"/>
    <property type="molecule type" value="Genomic_DNA"/>
</dbReference>
<dbReference type="InterPro" id="IPR009898">
    <property type="entry name" value="DUF1440"/>
</dbReference>
<organism evidence="1 2">
    <name type="scientific">Staphylococcus warneri</name>
    <dbReference type="NCBI Taxonomy" id="1292"/>
    <lineage>
        <taxon>Bacteria</taxon>
        <taxon>Bacillati</taxon>
        <taxon>Bacillota</taxon>
        <taxon>Bacilli</taxon>
        <taxon>Bacillales</taxon>
        <taxon>Staphylococcaceae</taxon>
        <taxon>Staphylococcus</taxon>
    </lineage>
</organism>
<dbReference type="Pfam" id="PF07274">
    <property type="entry name" value="DUF1440"/>
    <property type="match status" value="1"/>
</dbReference>
<dbReference type="RefSeq" id="WP_049424604.1">
    <property type="nucleotide sequence ID" value="NZ_JAIBNN010000002.1"/>
</dbReference>
<accession>A0A2T4PXU8</accession>
<protein>
    <submittedName>
        <fullName evidence="1">DUF1440 domain-containing protein</fullName>
    </submittedName>
</protein>
<sequence length="157" mass="17532">MSVSYKKVIMTGLVGGFLGGAVKMGWEALLPPRTPERDEEPPPMTMLNQLGLPENVKHARYHYNGNEIPLTIMGVHYGFSIANAFGYALLAEKFPQVKVLRGSAFGVLVNIAFHEYLLPHLALTPKVEDLPKEERFSELLGHIIWMNTIDFVHSSSK</sequence>
<dbReference type="AlphaFoldDB" id="A0A2T4PXU8"/>
<reference evidence="1 2" key="1">
    <citation type="journal article" date="2016" name="Front. Microbiol.">
        <title>Comprehensive Phylogenetic Analysis of Bovine Non-aureus Staphylococci Species Based on Whole-Genome Sequencing.</title>
        <authorList>
            <person name="Naushad S."/>
            <person name="Barkema H.W."/>
            <person name="Luby C."/>
            <person name="Condas L.A."/>
            <person name="Nobrega D.B."/>
            <person name="Carson D.A."/>
            <person name="De Buck J."/>
        </authorList>
    </citation>
    <scope>NUCLEOTIDE SEQUENCE [LARGE SCALE GENOMIC DNA]</scope>
    <source>
        <strain evidence="1 2">SNUC 2993</strain>
    </source>
</reference>
<gene>
    <name evidence="1" type="ORF">BU085_11415</name>
</gene>
<proteinExistence type="predicted"/>
<dbReference type="STRING" id="1194526.A284_02265"/>
<evidence type="ECO:0000313" key="2">
    <source>
        <dbReference type="Proteomes" id="UP000240717"/>
    </source>
</evidence>
<dbReference type="Proteomes" id="UP000240717">
    <property type="component" value="Unassembled WGS sequence"/>
</dbReference>
<name>A0A2T4PXU8_STAWA</name>